<evidence type="ECO:0000313" key="3">
    <source>
        <dbReference type="Proteomes" id="UP000652761"/>
    </source>
</evidence>
<feature type="compositionally biased region" description="Basic and acidic residues" evidence="1">
    <location>
        <begin position="184"/>
        <end position="198"/>
    </location>
</feature>
<protein>
    <submittedName>
        <fullName evidence="2">Uncharacterized protein</fullName>
    </submittedName>
</protein>
<evidence type="ECO:0000313" key="2">
    <source>
        <dbReference type="EMBL" id="MQM13908.1"/>
    </source>
</evidence>
<reference evidence="2" key="1">
    <citation type="submission" date="2017-07" db="EMBL/GenBank/DDBJ databases">
        <title>Taro Niue Genome Assembly and Annotation.</title>
        <authorList>
            <person name="Atibalentja N."/>
            <person name="Keating K."/>
            <person name="Fields C.J."/>
        </authorList>
    </citation>
    <scope>NUCLEOTIDE SEQUENCE</scope>
    <source>
        <strain evidence="2">Niue_2</strain>
        <tissue evidence="2">Leaf</tissue>
    </source>
</reference>
<keyword evidence="3" id="KW-1185">Reference proteome</keyword>
<dbReference type="AlphaFoldDB" id="A0A843X306"/>
<accession>A0A843X306</accession>
<comment type="caution">
    <text evidence="2">The sequence shown here is derived from an EMBL/GenBank/DDBJ whole genome shotgun (WGS) entry which is preliminary data.</text>
</comment>
<feature type="region of interest" description="Disordered" evidence="1">
    <location>
        <begin position="169"/>
        <end position="198"/>
    </location>
</feature>
<proteinExistence type="predicted"/>
<name>A0A843X306_COLES</name>
<dbReference type="Proteomes" id="UP000652761">
    <property type="component" value="Unassembled WGS sequence"/>
</dbReference>
<evidence type="ECO:0000256" key="1">
    <source>
        <dbReference type="SAM" id="MobiDB-lite"/>
    </source>
</evidence>
<dbReference type="EMBL" id="NMUH01005876">
    <property type="protein sequence ID" value="MQM13908.1"/>
    <property type="molecule type" value="Genomic_DNA"/>
</dbReference>
<sequence length="198" mass="22346">MYNEIGVKHIEGSQINTFMAGGLKKIFEAKIIDGKMGDKCQFSELDEKERVLGDLELYKPSKQPPFDPSTTPFRAKTFGDEEEKIWTKEQGRRRLGARRVFIFSSSKLGFSYSMKKVGRPTWKKSKSLFSGLGPPPEVATARYAAISEGRDTRTRRDLIATGRLAATFPRFTPAPGSARRGRTPHRDTIRRESMSRPA</sequence>
<gene>
    <name evidence="2" type="ORF">Taro_046831</name>
</gene>
<organism evidence="2 3">
    <name type="scientific">Colocasia esculenta</name>
    <name type="common">Wild taro</name>
    <name type="synonym">Arum esculentum</name>
    <dbReference type="NCBI Taxonomy" id="4460"/>
    <lineage>
        <taxon>Eukaryota</taxon>
        <taxon>Viridiplantae</taxon>
        <taxon>Streptophyta</taxon>
        <taxon>Embryophyta</taxon>
        <taxon>Tracheophyta</taxon>
        <taxon>Spermatophyta</taxon>
        <taxon>Magnoliopsida</taxon>
        <taxon>Liliopsida</taxon>
        <taxon>Araceae</taxon>
        <taxon>Aroideae</taxon>
        <taxon>Colocasieae</taxon>
        <taxon>Colocasia</taxon>
    </lineage>
</organism>